<keyword evidence="1" id="KW-1133">Transmembrane helix</keyword>
<dbReference type="Proteomes" id="UP000807342">
    <property type="component" value="Unassembled WGS sequence"/>
</dbReference>
<name>A0A9P5XDT6_9AGAR</name>
<sequence>MARQGPRLHRLPQRLDYTLIPAPLDLSLPSITEKSLLPAIIVTPSSPVHTHDFSIAFLAPQPKETVRERITSSVNNITTKSWLAQSRSIRTILILTFLFFVTITTHLITHRFASYSHPRFESEFAHRQLHTDPAASPVAQMDVSFANTSGEVKGGIWNWFGFEFRQAWALRGGVVVEDYVVEGTVSEQSSSPSGLE</sequence>
<keyword evidence="1" id="KW-0472">Membrane</keyword>
<dbReference type="OrthoDB" id="3259878at2759"/>
<keyword evidence="3" id="KW-1185">Reference proteome</keyword>
<gene>
    <name evidence="2" type="ORF">P691DRAFT_800786</name>
</gene>
<feature type="transmembrane region" description="Helical" evidence="1">
    <location>
        <begin position="89"/>
        <end position="108"/>
    </location>
</feature>
<dbReference type="AlphaFoldDB" id="A0A9P5XDT6"/>
<evidence type="ECO:0000256" key="1">
    <source>
        <dbReference type="SAM" id="Phobius"/>
    </source>
</evidence>
<comment type="caution">
    <text evidence="2">The sequence shown here is derived from an EMBL/GenBank/DDBJ whole genome shotgun (WGS) entry which is preliminary data.</text>
</comment>
<dbReference type="EMBL" id="MU151160">
    <property type="protein sequence ID" value="KAF9448469.1"/>
    <property type="molecule type" value="Genomic_DNA"/>
</dbReference>
<proteinExistence type="predicted"/>
<accession>A0A9P5XDT6</accession>
<reference evidence="2" key="1">
    <citation type="submission" date="2020-11" db="EMBL/GenBank/DDBJ databases">
        <authorList>
            <consortium name="DOE Joint Genome Institute"/>
            <person name="Ahrendt S."/>
            <person name="Riley R."/>
            <person name="Andreopoulos W."/>
            <person name="Labutti K."/>
            <person name="Pangilinan J."/>
            <person name="Ruiz-Duenas F.J."/>
            <person name="Barrasa J.M."/>
            <person name="Sanchez-Garcia M."/>
            <person name="Camarero S."/>
            <person name="Miyauchi S."/>
            <person name="Serrano A."/>
            <person name="Linde D."/>
            <person name="Babiker R."/>
            <person name="Drula E."/>
            <person name="Ayuso-Fernandez I."/>
            <person name="Pacheco R."/>
            <person name="Padilla G."/>
            <person name="Ferreira P."/>
            <person name="Barriuso J."/>
            <person name="Kellner H."/>
            <person name="Castanera R."/>
            <person name="Alfaro M."/>
            <person name="Ramirez L."/>
            <person name="Pisabarro A.G."/>
            <person name="Kuo A."/>
            <person name="Tritt A."/>
            <person name="Lipzen A."/>
            <person name="He G."/>
            <person name="Yan M."/>
            <person name="Ng V."/>
            <person name="Cullen D."/>
            <person name="Martin F."/>
            <person name="Rosso M.-N."/>
            <person name="Henrissat B."/>
            <person name="Hibbett D."/>
            <person name="Martinez A.T."/>
            <person name="Grigoriev I.V."/>
        </authorList>
    </citation>
    <scope>NUCLEOTIDE SEQUENCE</scope>
    <source>
        <strain evidence="2">MF-IS2</strain>
    </source>
</reference>
<evidence type="ECO:0000313" key="2">
    <source>
        <dbReference type="EMBL" id="KAF9448469.1"/>
    </source>
</evidence>
<organism evidence="2 3">
    <name type="scientific">Macrolepiota fuliginosa MF-IS2</name>
    <dbReference type="NCBI Taxonomy" id="1400762"/>
    <lineage>
        <taxon>Eukaryota</taxon>
        <taxon>Fungi</taxon>
        <taxon>Dikarya</taxon>
        <taxon>Basidiomycota</taxon>
        <taxon>Agaricomycotina</taxon>
        <taxon>Agaricomycetes</taxon>
        <taxon>Agaricomycetidae</taxon>
        <taxon>Agaricales</taxon>
        <taxon>Agaricineae</taxon>
        <taxon>Agaricaceae</taxon>
        <taxon>Macrolepiota</taxon>
    </lineage>
</organism>
<keyword evidence="1" id="KW-0812">Transmembrane</keyword>
<protein>
    <submittedName>
        <fullName evidence="2">Uncharacterized protein</fullName>
    </submittedName>
</protein>
<evidence type="ECO:0000313" key="3">
    <source>
        <dbReference type="Proteomes" id="UP000807342"/>
    </source>
</evidence>